<organism evidence="1 2">
    <name type="scientific">Listeria monocytogenes</name>
    <dbReference type="NCBI Taxonomy" id="1639"/>
    <lineage>
        <taxon>Bacteria</taxon>
        <taxon>Bacillati</taxon>
        <taxon>Bacillota</taxon>
        <taxon>Bacilli</taxon>
        <taxon>Bacillales</taxon>
        <taxon>Listeriaceae</taxon>
        <taxon>Listeria</taxon>
    </lineage>
</organism>
<evidence type="ECO:0000313" key="1">
    <source>
        <dbReference type="EMBL" id="EAC5550222.1"/>
    </source>
</evidence>
<reference evidence="1 2" key="1">
    <citation type="submission" date="2018-06" db="EMBL/GenBank/DDBJ databases">
        <authorList>
            <consortium name="GenomeTrakr: Next Generation Sequencing Network for Food Pathogen Tracability"/>
        </authorList>
    </citation>
    <scope>NUCLEOTIDE SEQUENCE [LARGE SCALE GENOMIC DNA]</scope>
    <source>
        <strain evidence="1 2">FDA00007096</strain>
    </source>
</reference>
<dbReference type="Proteomes" id="UP000365297">
    <property type="component" value="Unassembled WGS sequence"/>
</dbReference>
<dbReference type="EMBL" id="AAAIXK010000003">
    <property type="protein sequence ID" value="EAC5550222.1"/>
    <property type="molecule type" value="Genomic_DNA"/>
</dbReference>
<name>A0A9P1SZG5_LISMN</name>
<protein>
    <submittedName>
        <fullName evidence="1">Uncharacterized protein</fullName>
    </submittedName>
</protein>
<comment type="caution">
    <text evidence="1">The sequence shown here is derived from an EMBL/GenBank/DDBJ whole genome shotgun (WGS) entry which is preliminary data.</text>
</comment>
<dbReference type="RefSeq" id="WP_119877276.1">
    <property type="nucleotide sequence ID" value="NZ_PVUW01000011.1"/>
</dbReference>
<gene>
    <name evidence="1" type="ORF">ARY78_07265</name>
</gene>
<dbReference type="AlphaFoldDB" id="A0A9P1SZG5"/>
<sequence>MLLSLGYTFEKGAASSKDTYQRILLDGLRYFDMELRDIENMTLSEYQLRIKAYRLKDLDRMKDLHLAAWLNHQAGATNKKGKPFYKEFKDFFNFEEEQRKILHPEPQIKNKKKLQKIAMNLKKYREEVKHV</sequence>
<accession>A0A9P1SZG5</accession>
<evidence type="ECO:0000313" key="2">
    <source>
        <dbReference type="Proteomes" id="UP000365297"/>
    </source>
</evidence>
<proteinExistence type="predicted"/>